<gene>
    <name evidence="5" type="ORF">QNI19_22485</name>
</gene>
<keyword evidence="2" id="KW-0456">Lyase</keyword>
<dbReference type="CDD" id="cd03141">
    <property type="entry name" value="GATase1_Hsp31_like"/>
    <property type="match status" value="1"/>
</dbReference>
<evidence type="ECO:0000313" key="5">
    <source>
        <dbReference type="EMBL" id="MDJ1495721.1"/>
    </source>
</evidence>
<dbReference type="RefSeq" id="WP_314000011.1">
    <property type="nucleotide sequence ID" value="NZ_JASJOR010000020.1"/>
</dbReference>
<keyword evidence="5" id="KW-0315">Glutamine amidotransferase</keyword>
<evidence type="ECO:0000256" key="1">
    <source>
        <dbReference type="ARBA" id="ARBA00023016"/>
    </source>
</evidence>
<proteinExistence type="inferred from homology"/>
<dbReference type="Proteomes" id="UP001228581">
    <property type="component" value="Unassembled WGS sequence"/>
</dbReference>
<comment type="similarity">
    <text evidence="3">Belongs to the peptidase C56 family. HSP31-like subfamily.</text>
</comment>
<dbReference type="InterPro" id="IPR050325">
    <property type="entry name" value="Prot/Nucl_acid_deglycase"/>
</dbReference>
<keyword evidence="6" id="KW-1185">Reference proteome</keyword>
<evidence type="ECO:0000256" key="2">
    <source>
        <dbReference type="ARBA" id="ARBA00023239"/>
    </source>
</evidence>
<evidence type="ECO:0000313" key="6">
    <source>
        <dbReference type="Proteomes" id="UP001228581"/>
    </source>
</evidence>
<evidence type="ECO:0000256" key="3">
    <source>
        <dbReference type="ARBA" id="ARBA00038493"/>
    </source>
</evidence>
<feature type="domain" description="DJ-1/PfpI" evidence="4">
    <location>
        <begin position="64"/>
        <end position="260"/>
    </location>
</feature>
<dbReference type="Gene3D" id="3.40.50.880">
    <property type="match status" value="1"/>
</dbReference>
<name>A0ABT7CPP8_9BACT</name>
<reference evidence="5 6" key="1">
    <citation type="submission" date="2023-05" db="EMBL/GenBank/DDBJ databases">
        <authorList>
            <person name="Zhang X."/>
        </authorList>
    </citation>
    <scope>NUCLEOTIDE SEQUENCE [LARGE SCALE GENOMIC DNA]</scope>
    <source>
        <strain evidence="5 6">DM2B3-1</strain>
    </source>
</reference>
<dbReference type="Pfam" id="PF01965">
    <property type="entry name" value="DJ-1_PfpI"/>
    <property type="match status" value="1"/>
</dbReference>
<dbReference type="InterPro" id="IPR002818">
    <property type="entry name" value="DJ-1/PfpI"/>
</dbReference>
<dbReference type="SUPFAM" id="SSF52317">
    <property type="entry name" value="Class I glutamine amidotransferase-like"/>
    <property type="match status" value="1"/>
</dbReference>
<accession>A0ABT7CPP8</accession>
<keyword evidence="1" id="KW-0346">Stress response</keyword>
<sequence>MKRSTAFLCIVLSLFIALQGYSQRKTKHTKHTSTHMKTRKVLFVVTSYGEIQATGHKTGIWLEELASPYYLLSGQDIEVVIASPKGGKAPIDPKSLAPDYVTASVKRFQQDADAQKKLDNTLALTQVKASDYDAIFYPGGHGPMWDLPENTQSIQLIESFYAANKPVALVCHAPAALKNVKGKDGAPLIKGKKVTGYSNSEEVAGNSTQECPFPLEDMLKEKGGNYESGGDWKPFLVTDGRLITGQNPASSELVATEILSQLGVTAKAK</sequence>
<dbReference type="InterPro" id="IPR029062">
    <property type="entry name" value="Class_I_gatase-like"/>
</dbReference>
<protein>
    <submittedName>
        <fullName evidence="5">Type 1 glutamine amidotransferase domain-containing protein</fullName>
    </submittedName>
</protein>
<dbReference type="PANTHER" id="PTHR48094:SF11">
    <property type="entry name" value="GLUTATHIONE-INDEPENDENT GLYOXALASE HSP31-RELATED"/>
    <property type="match status" value="1"/>
</dbReference>
<dbReference type="PANTHER" id="PTHR48094">
    <property type="entry name" value="PROTEIN/NUCLEIC ACID DEGLYCASE DJ-1-RELATED"/>
    <property type="match status" value="1"/>
</dbReference>
<evidence type="ECO:0000259" key="4">
    <source>
        <dbReference type="Pfam" id="PF01965"/>
    </source>
</evidence>
<dbReference type="EMBL" id="JASJOT010000017">
    <property type="protein sequence ID" value="MDJ1495721.1"/>
    <property type="molecule type" value="Genomic_DNA"/>
</dbReference>
<organism evidence="5 6">
    <name type="scientific">Xanthocytophaga flava</name>
    <dbReference type="NCBI Taxonomy" id="3048013"/>
    <lineage>
        <taxon>Bacteria</taxon>
        <taxon>Pseudomonadati</taxon>
        <taxon>Bacteroidota</taxon>
        <taxon>Cytophagia</taxon>
        <taxon>Cytophagales</taxon>
        <taxon>Rhodocytophagaceae</taxon>
        <taxon>Xanthocytophaga</taxon>
    </lineage>
</organism>
<comment type="caution">
    <text evidence="5">The sequence shown here is derived from an EMBL/GenBank/DDBJ whole genome shotgun (WGS) entry which is preliminary data.</text>
</comment>